<keyword evidence="4" id="KW-1185">Reference proteome</keyword>
<feature type="compositionally biased region" description="Gly residues" evidence="1">
    <location>
        <begin position="136"/>
        <end position="147"/>
    </location>
</feature>
<keyword evidence="2" id="KW-0812">Transmembrane</keyword>
<feature type="transmembrane region" description="Helical" evidence="2">
    <location>
        <begin position="79"/>
        <end position="100"/>
    </location>
</feature>
<protein>
    <submittedName>
        <fullName evidence="3">Uncharacterized protein</fullName>
    </submittedName>
</protein>
<sequence length="174" mass="17220">MTRTNDSQPTDPTEALDSQSALPYDAQATVPYDSNATVPFNDAPLNNAPLNAAAAGYATPDAPFDPATPKKRAWYRKPVVFGSVAAAALLLGGAGIGFGIGANVGSNAELASNNSSISDGPGDAHDDSAPRAGHSLGEGGPGEGGPRGTDDGTLPVAPITPTDTPTGAPAVPNS</sequence>
<gene>
    <name evidence="3" type="ORF">E3O06_08305</name>
</gene>
<dbReference type="AlphaFoldDB" id="A0A4R8UYB3"/>
<evidence type="ECO:0000256" key="1">
    <source>
        <dbReference type="SAM" id="MobiDB-lite"/>
    </source>
</evidence>
<feature type="region of interest" description="Disordered" evidence="1">
    <location>
        <begin position="113"/>
        <end position="174"/>
    </location>
</feature>
<evidence type="ECO:0000313" key="3">
    <source>
        <dbReference type="EMBL" id="TFB73224.1"/>
    </source>
</evidence>
<dbReference type="EMBL" id="SOEY01000018">
    <property type="protein sequence ID" value="TFB73224.1"/>
    <property type="molecule type" value="Genomic_DNA"/>
</dbReference>
<reference evidence="3 4" key="1">
    <citation type="submission" date="2019-03" db="EMBL/GenBank/DDBJ databases">
        <title>Genomics of glacier-inhabiting Cryobacterium strains.</title>
        <authorList>
            <person name="Liu Q."/>
            <person name="Xin Y.-H."/>
        </authorList>
    </citation>
    <scope>NUCLEOTIDE SEQUENCE [LARGE SCALE GENOMIC DNA]</scope>
    <source>
        <strain evidence="3 4">HLT2-23</strain>
    </source>
</reference>
<organism evidence="3 4">
    <name type="scientific">Cryobacterium glaciale</name>
    <dbReference type="NCBI Taxonomy" id="1259145"/>
    <lineage>
        <taxon>Bacteria</taxon>
        <taxon>Bacillati</taxon>
        <taxon>Actinomycetota</taxon>
        <taxon>Actinomycetes</taxon>
        <taxon>Micrococcales</taxon>
        <taxon>Microbacteriaceae</taxon>
        <taxon>Cryobacterium</taxon>
    </lineage>
</organism>
<dbReference type="OrthoDB" id="3298790at2"/>
<evidence type="ECO:0000256" key="2">
    <source>
        <dbReference type="SAM" id="Phobius"/>
    </source>
</evidence>
<comment type="caution">
    <text evidence="3">The sequence shown here is derived from an EMBL/GenBank/DDBJ whole genome shotgun (WGS) entry which is preliminary data.</text>
</comment>
<evidence type="ECO:0000313" key="4">
    <source>
        <dbReference type="Proteomes" id="UP000298173"/>
    </source>
</evidence>
<proteinExistence type="predicted"/>
<keyword evidence="2" id="KW-1133">Transmembrane helix</keyword>
<feature type="compositionally biased region" description="Polar residues" evidence="1">
    <location>
        <begin position="1"/>
        <end position="21"/>
    </location>
</feature>
<feature type="region of interest" description="Disordered" evidence="1">
    <location>
        <begin position="1"/>
        <end position="23"/>
    </location>
</feature>
<accession>A0A4R8UYB3</accession>
<dbReference type="RefSeq" id="WP_134502656.1">
    <property type="nucleotide sequence ID" value="NZ_SOEY01000018.1"/>
</dbReference>
<dbReference type="Proteomes" id="UP000298173">
    <property type="component" value="Unassembled WGS sequence"/>
</dbReference>
<keyword evidence="2" id="KW-0472">Membrane</keyword>
<name>A0A4R8UYB3_9MICO</name>